<name>A0ABN2BU70_9MICO</name>
<organism evidence="1 2">
    <name type="scientific">Brevibacterium picturae</name>
    <dbReference type="NCBI Taxonomy" id="260553"/>
    <lineage>
        <taxon>Bacteria</taxon>
        <taxon>Bacillati</taxon>
        <taxon>Actinomycetota</taxon>
        <taxon>Actinomycetes</taxon>
        <taxon>Micrococcales</taxon>
        <taxon>Brevibacteriaceae</taxon>
        <taxon>Brevibacterium</taxon>
    </lineage>
</organism>
<accession>A0ABN2BU70</accession>
<evidence type="ECO:0000313" key="2">
    <source>
        <dbReference type="Proteomes" id="UP001501791"/>
    </source>
</evidence>
<proteinExistence type="predicted"/>
<dbReference type="EMBL" id="BAAALY010000011">
    <property type="protein sequence ID" value="GAA1547421.1"/>
    <property type="molecule type" value="Genomic_DNA"/>
</dbReference>
<gene>
    <name evidence="1" type="ORF">GCM10009691_22330</name>
</gene>
<comment type="caution">
    <text evidence="1">The sequence shown here is derived from an EMBL/GenBank/DDBJ whole genome shotgun (WGS) entry which is preliminary data.</text>
</comment>
<dbReference type="Proteomes" id="UP001501791">
    <property type="component" value="Unassembled WGS sequence"/>
</dbReference>
<evidence type="ECO:0000313" key="1">
    <source>
        <dbReference type="EMBL" id="GAA1547421.1"/>
    </source>
</evidence>
<reference evidence="1 2" key="1">
    <citation type="journal article" date="2019" name="Int. J. Syst. Evol. Microbiol.">
        <title>The Global Catalogue of Microorganisms (GCM) 10K type strain sequencing project: providing services to taxonomists for standard genome sequencing and annotation.</title>
        <authorList>
            <consortium name="The Broad Institute Genomics Platform"/>
            <consortium name="The Broad Institute Genome Sequencing Center for Infectious Disease"/>
            <person name="Wu L."/>
            <person name="Ma J."/>
        </authorList>
    </citation>
    <scope>NUCLEOTIDE SEQUENCE [LARGE SCALE GENOMIC DNA]</scope>
    <source>
        <strain evidence="1 2">JCM 13319</strain>
    </source>
</reference>
<sequence length="41" mass="4037">MREAAGMCEAVCMRDSVVSRASSGGGAAPEVALLDEAGPAI</sequence>
<keyword evidence="2" id="KW-1185">Reference proteome</keyword>
<protein>
    <submittedName>
        <fullName evidence="1">Uncharacterized protein</fullName>
    </submittedName>
</protein>